<dbReference type="RefSeq" id="XP_003091793.2">
    <property type="nucleotide sequence ID" value="XM_003091745.2"/>
</dbReference>
<evidence type="ECO:0000313" key="2">
    <source>
        <dbReference type="EMBL" id="EFO98991.1"/>
    </source>
</evidence>
<proteinExistence type="predicted"/>
<reference evidence="2" key="1">
    <citation type="submission" date="2007-07" db="EMBL/GenBank/DDBJ databases">
        <title>PCAP assembly of the Caenorhabditis remanei genome.</title>
        <authorList>
            <consortium name="The Caenorhabditis remanei Sequencing Consortium"/>
            <person name="Wilson R.K."/>
        </authorList>
    </citation>
    <scope>NUCLEOTIDE SEQUENCE [LARGE SCALE GENOMIC DNA]</scope>
    <source>
        <strain evidence="2">PB4641</strain>
    </source>
</reference>
<name>E3NIG6_CAERE</name>
<dbReference type="Proteomes" id="UP000008281">
    <property type="component" value="Unassembled WGS sequence"/>
</dbReference>
<organism evidence="3">
    <name type="scientific">Caenorhabditis remanei</name>
    <name type="common">Caenorhabditis vulgaris</name>
    <dbReference type="NCBI Taxonomy" id="31234"/>
    <lineage>
        <taxon>Eukaryota</taxon>
        <taxon>Metazoa</taxon>
        <taxon>Ecdysozoa</taxon>
        <taxon>Nematoda</taxon>
        <taxon>Chromadorea</taxon>
        <taxon>Rhabditida</taxon>
        <taxon>Rhabditina</taxon>
        <taxon>Rhabditomorpha</taxon>
        <taxon>Rhabditoidea</taxon>
        <taxon>Rhabditidae</taxon>
        <taxon>Peloderinae</taxon>
        <taxon>Caenorhabditis</taxon>
    </lineage>
</organism>
<dbReference type="GeneID" id="9803787"/>
<gene>
    <name evidence="2" type="ORF">CRE_07058</name>
</gene>
<dbReference type="HOGENOM" id="CLU_909839_0_0_1"/>
<accession>E3NIG6</accession>
<dbReference type="FunCoup" id="E3NIG6">
    <property type="interactions" value="5"/>
</dbReference>
<feature type="region of interest" description="Disordered" evidence="1">
    <location>
        <begin position="1"/>
        <end position="73"/>
    </location>
</feature>
<dbReference type="AlphaFoldDB" id="E3NIG6"/>
<sequence>MSKFFRRAKNCSSDSSDFEIDSDYEQVPSQDSRESDSEQPGTSEKAAVSKKDQKKIENWLMEPTDESETVEERHRKEIESLQAELANLRYCIVEQDEKVYESLLKQSSLHQELLEVKHKNEDLEKEKRKNEEQHDEIIMLLEASKDKKINYIKEDADEKLMEENEKLKMKIMELKTDLVEEKTKNMSLMDSDDPVEVHLTYEVKNLKLELAEKNREVATLKKQLKKVKKSKKLRDPGNLEEELQLTRSELEQAKQELAFANEQIGMIFESNEMTRQQNIGGYEKQIRELKDRLIAREEEIWELKNK</sequence>
<protein>
    <submittedName>
        <fullName evidence="2">Uncharacterized protein</fullName>
    </submittedName>
</protein>
<feature type="compositionally biased region" description="Basic and acidic residues" evidence="1">
    <location>
        <begin position="47"/>
        <end position="57"/>
    </location>
</feature>
<keyword evidence="3" id="KW-1185">Reference proteome</keyword>
<evidence type="ECO:0000313" key="3">
    <source>
        <dbReference type="Proteomes" id="UP000008281"/>
    </source>
</evidence>
<dbReference type="EMBL" id="DS268701">
    <property type="protein sequence ID" value="EFO98991.1"/>
    <property type="molecule type" value="Genomic_DNA"/>
</dbReference>
<dbReference type="KEGG" id="crq:GCK72_015271"/>
<dbReference type="CTD" id="9803787"/>
<evidence type="ECO:0000256" key="1">
    <source>
        <dbReference type="SAM" id="MobiDB-lite"/>
    </source>
</evidence>